<feature type="region of interest" description="Disordered" evidence="1">
    <location>
        <begin position="57"/>
        <end position="91"/>
    </location>
</feature>
<keyword evidence="2" id="KW-0812">Transmembrane</keyword>
<reference evidence="3" key="1">
    <citation type="submission" date="2020-10" db="EMBL/GenBank/DDBJ databases">
        <authorList>
            <person name="Gilroy R."/>
        </authorList>
    </citation>
    <scope>NUCLEOTIDE SEQUENCE</scope>
    <source>
        <strain evidence="3">ChiSjej1B19-3389</strain>
    </source>
</reference>
<proteinExistence type="predicted"/>
<dbReference type="Pfam" id="PF14286">
    <property type="entry name" value="DHHW"/>
    <property type="match status" value="1"/>
</dbReference>
<gene>
    <name evidence="3" type="ORF">IAD32_06405</name>
</gene>
<organism evidence="3 4">
    <name type="scientific">Candidatus Scatavimonas merdigallinarum</name>
    <dbReference type="NCBI Taxonomy" id="2840914"/>
    <lineage>
        <taxon>Bacteria</taxon>
        <taxon>Bacillati</taxon>
        <taxon>Bacillota</taxon>
        <taxon>Clostridia</taxon>
        <taxon>Eubacteriales</taxon>
        <taxon>Oscillospiraceae</taxon>
        <taxon>Oscillospiraceae incertae sedis</taxon>
        <taxon>Candidatus Scatavimonas</taxon>
    </lineage>
</organism>
<feature type="compositionally biased region" description="Low complexity" evidence="1">
    <location>
        <begin position="61"/>
        <end position="87"/>
    </location>
</feature>
<evidence type="ECO:0008006" key="5">
    <source>
        <dbReference type="Google" id="ProtNLM"/>
    </source>
</evidence>
<reference evidence="3" key="2">
    <citation type="journal article" date="2021" name="PeerJ">
        <title>Extensive microbial diversity within the chicken gut microbiome revealed by metagenomics and culture.</title>
        <authorList>
            <person name="Gilroy R."/>
            <person name="Ravi A."/>
            <person name="Getino M."/>
            <person name="Pursley I."/>
            <person name="Horton D.L."/>
            <person name="Alikhan N.F."/>
            <person name="Baker D."/>
            <person name="Gharbi K."/>
            <person name="Hall N."/>
            <person name="Watson M."/>
            <person name="Adriaenssens E.M."/>
            <person name="Foster-Nyarko E."/>
            <person name="Jarju S."/>
            <person name="Secka A."/>
            <person name="Antonio M."/>
            <person name="Oren A."/>
            <person name="Chaudhuri R.R."/>
            <person name="La Ragione R."/>
            <person name="Hildebrand F."/>
            <person name="Pallen M.J."/>
        </authorList>
    </citation>
    <scope>NUCLEOTIDE SEQUENCE</scope>
    <source>
        <strain evidence="3">ChiSjej1B19-3389</strain>
    </source>
</reference>
<evidence type="ECO:0000313" key="3">
    <source>
        <dbReference type="EMBL" id="HIQ80899.1"/>
    </source>
</evidence>
<accession>A0A9D1CV72</accession>
<keyword evidence="2" id="KW-0472">Membrane</keyword>
<evidence type="ECO:0000256" key="1">
    <source>
        <dbReference type="SAM" id="MobiDB-lite"/>
    </source>
</evidence>
<dbReference type="AlphaFoldDB" id="A0A9D1CV72"/>
<dbReference type="EMBL" id="DVFW01000028">
    <property type="protein sequence ID" value="HIQ80899.1"/>
    <property type="molecule type" value="Genomic_DNA"/>
</dbReference>
<name>A0A9D1CV72_9FIRM</name>
<keyword evidence="2" id="KW-1133">Transmembrane helix</keyword>
<comment type="caution">
    <text evidence="3">The sequence shown here is derived from an EMBL/GenBank/DDBJ whole genome shotgun (WGS) entry which is preliminary data.</text>
</comment>
<dbReference type="Proteomes" id="UP000886787">
    <property type="component" value="Unassembled WGS sequence"/>
</dbReference>
<protein>
    <recommendedName>
        <fullName evidence="5">AlgX/AlgJ SGNH hydrolase-like domain-containing protein</fullName>
    </recommendedName>
</protein>
<sequence length="398" mass="44661">MSEDRFQRNYARRQEYLRKQRLKRRRRNRILLVSAGLVILLVLILVITGIVRGCSTSAGGPQEATQAETEPTTTAALAPTQAATQQPSRPQIREIEDNGEEGHMSGGIYIWDNKGFELFFGGDDSAKTYAQRISDYKKALGNDITVYNMVVPNHTEFGLPSRLSKQLLETGETKSQRQNMSAVFDNYTQDVKAVDIYDVLNAHKTEYIYFNTDHHWTGLGAYYAYTAFAETAGLTPLSLEDAQKQTVEPFVGSLYTISGDSALNAHPDSVDYYVFPGEYTCSIPAISEEPLDIYYPNAEPGSNAYGVFIWGDNPLTVIDNEENTSGRKIALIKESYGNAFAPYLAYNYDEVHVIDFRYYEGNLKQYCQDNNITEVLFLNGIMSANTPLQLDSMDSLFA</sequence>
<evidence type="ECO:0000313" key="4">
    <source>
        <dbReference type="Proteomes" id="UP000886787"/>
    </source>
</evidence>
<feature type="transmembrane region" description="Helical" evidence="2">
    <location>
        <begin position="30"/>
        <end position="51"/>
    </location>
</feature>
<evidence type="ECO:0000256" key="2">
    <source>
        <dbReference type="SAM" id="Phobius"/>
    </source>
</evidence>
<dbReference type="InterPro" id="IPR025945">
    <property type="entry name" value="DHHW"/>
</dbReference>